<proteinExistence type="inferred from homology"/>
<dbReference type="PANTHER" id="PTHR33365">
    <property type="entry name" value="YALI0B05434P"/>
    <property type="match status" value="1"/>
</dbReference>
<protein>
    <recommendedName>
        <fullName evidence="8">Oxidase ustYa</fullName>
    </recommendedName>
</protein>
<comment type="pathway">
    <text evidence="1">Mycotoxin biosynthesis.</text>
</comment>
<evidence type="ECO:0000256" key="3">
    <source>
        <dbReference type="ARBA" id="ARBA00035112"/>
    </source>
</evidence>
<name>A0A4V4LC26_AURPU</name>
<dbReference type="GO" id="GO:0043386">
    <property type="term" value="P:mycotoxin biosynthetic process"/>
    <property type="evidence" value="ECO:0007669"/>
    <property type="project" value="InterPro"/>
</dbReference>
<dbReference type="InterPro" id="IPR021765">
    <property type="entry name" value="UstYa-like"/>
</dbReference>
<organism evidence="6 7">
    <name type="scientific">Aureobasidium pullulans</name>
    <name type="common">Black yeast</name>
    <name type="synonym">Pullularia pullulans</name>
    <dbReference type="NCBI Taxonomy" id="5580"/>
    <lineage>
        <taxon>Eukaryota</taxon>
        <taxon>Fungi</taxon>
        <taxon>Dikarya</taxon>
        <taxon>Ascomycota</taxon>
        <taxon>Pezizomycotina</taxon>
        <taxon>Dothideomycetes</taxon>
        <taxon>Dothideomycetidae</taxon>
        <taxon>Dothideales</taxon>
        <taxon>Saccotheciaceae</taxon>
        <taxon>Aureobasidium</taxon>
    </lineage>
</organism>
<comment type="similarity">
    <text evidence="3">Belongs to the ustYa family.</text>
</comment>
<keyword evidence="5" id="KW-1133">Transmembrane helix</keyword>
<dbReference type="Pfam" id="PF11807">
    <property type="entry name" value="UstYa"/>
    <property type="match status" value="1"/>
</dbReference>
<keyword evidence="5" id="KW-0812">Transmembrane</keyword>
<reference evidence="6 7" key="1">
    <citation type="submission" date="2018-10" db="EMBL/GenBank/DDBJ databases">
        <title>Fifty Aureobasidium pullulans genomes reveal a recombining polyextremotolerant generalist.</title>
        <authorList>
            <person name="Gostincar C."/>
            <person name="Turk M."/>
            <person name="Zajc J."/>
            <person name="Gunde-Cimerman N."/>
        </authorList>
    </citation>
    <scope>NUCLEOTIDE SEQUENCE [LARGE SCALE GENOMIC DNA]</scope>
    <source>
        <strain evidence="6 7">EXF-3380</strain>
    </source>
</reference>
<evidence type="ECO:0000256" key="2">
    <source>
        <dbReference type="ARBA" id="ARBA00023002"/>
    </source>
</evidence>
<evidence type="ECO:0008006" key="8">
    <source>
        <dbReference type="Google" id="ProtNLM"/>
    </source>
</evidence>
<dbReference type="GO" id="GO:0016491">
    <property type="term" value="F:oxidoreductase activity"/>
    <property type="evidence" value="ECO:0007669"/>
    <property type="project" value="UniProtKB-KW"/>
</dbReference>
<dbReference type="EMBL" id="QZBU01003699">
    <property type="protein sequence ID" value="TIA25567.1"/>
    <property type="molecule type" value="Genomic_DNA"/>
</dbReference>
<accession>A0A4V4LC26</accession>
<feature type="compositionally biased region" description="Polar residues" evidence="4">
    <location>
        <begin position="283"/>
        <end position="294"/>
    </location>
</feature>
<evidence type="ECO:0000313" key="6">
    <source>
        <dbReference type="EMBL" id="TIA25567.1"/>
    </source>
</evidence>
<keyword evidence="5" id="KW-0472">Membrane</keyword>
<dbReference type="AlphaFoldDB" id="A0A4V4LC26"/>
<evidence type="ECO:0000256" key="5">
    <source>
        <dbReference type="SAM" id="Phobius"/>
    </source>
</evidence>
<keyword evidence="2" id="KW-0560">Oxidoreductase</keyword>
<dbReference type="Proteomes" id="UP000304947">
    <property type="component" value="Unassembled WGS sequence"/>
</dbReference>
<evidence type="ECO:0000256" key="1">
    <source>
        <dbReference type="ARBA" id="ARBA00004685"/>
    </source>
</evidence>
<evidence type="ECO:0000313" key="7">
    <source>
        <dbReference type="Proteomes" id="UP000304947"/>
    </source>
</evidence>
<sequence length="304" mass="34546">MSLFNIFGRRNEASSAYNPVSEDEDKLLDEPTLATRLELEKLQQANANLKRVLGIFAGFFLAFLALVAFKSWETHEDSLVFPRILKSPVPPMPMNVQTFERNSLYASRPSPESDAAWNALLPEGRGFVYVPESKKYSLPPGEKVFYGEIYSVSLFHQLHCLGQLRKYYWLLVDGVKSNSTSLKPMVEGLLGPSGEHVSHCFDYLRQTLQCAGDMALEWPRKEEDGSRFAVDGWTVSQIFTAQKELVLLQVCQFRRALLGRDHDNNLRVADVTYPSRLIRAKGNTHNPSRTTSTKQKPRWTCANR</sequence>
<feature type="transmembrane region" description="Helical" evidence="5">
    <location>
        <begin position="52"/>
        <end position="72"/>
    </location>
</feature>
<dbReference type="PANTHER" id="PTHR33365:SF11">
    <property type="entry name" value="TAT PATHWAY SIGNAL SEQUENCE"/>
    <property type="match status" value="1"/>
</dbReference>
<feature type="region of interest" description="Disordered" evidence="4">
    <location>
        <begin position="280"/>
        <end position="304"/>
    </location>
</feature>
<evidence type="ECO:0000256" key="4">
    <source>
        <dbReference type="SAM" id="MobiDB-lite"/>
    </source>
</evidence>
<gene>
    <name evidence="6" type="ORF">D6C83_07967</name>
</gene>
<comment type="caution">
    <text evidence="6">The sequence shown here is derived from an EMBL/GenBank/DDBJ whole genome shotgun (WGS) entry which is preliminary data.</text>
</comment>